<reference evidence="1 2" key="1">
    <citation type="journal article" date="2011" name="J. Bacteriol.">
        <title>Genome sequence of the mercury-methylating and pleomorphic Desulfovibrio africanus Strain Walvis Bay.</title>
        <authorList>
            <person name="Brown S.D."/>
            <person name="Wall J.D."/>
            <person name="Kucken A.M."/>
            <person name="Gilmour C.C."/>
            <person name="Podar M."/>
            <person name="Brandt C.C."/>
            <person name="Teshima H."/>
            <person name="Detter J.C."/>
            <person name="Han C.S."/>
            <person name="Land M.L."/>
            <person name="Lucas S."/>
            <person name="Han J."/>
            <person name="Pennacchio L."/>
            <person name="Nolan M."/>
            <person name="Pitluck S."/>
            <person name="Woyke T."/>
            <person name="Goodwin L."/>
            <person name="Palumbo A.V."/>
            <person name="Elias D.A."/>
        </authorList>
    </citation>
    <scope>NUCLEOTIDE SEQUENCE [LARGE SCALE GENOMIC DNA]</scope>
    <source>
        <strain evidence="1 2">Walvis Bay</strain>
    </source>
</reference>
<protein>
    <submittedName>
        <fullName evidence="1">Uncharacterized protein</fullName>
    </submittedName>
</protein>
<dbReference type="Proteomes" id="UP000007844">
    <property type="component" value="Chromosome"/>
</dbReference>
<dbReference type="EMBL" id="CP003221">
    <property type="protein sequence ID" value="EGJ49444.1"/>
    <property type="molecule type" value="Genomic_DNA"/>
</dbReference>
<evidence type="ECO:0000313" key="1">
    <source>
        <dbReference type="EMBL" id="EGJ49444.1"/>
    </source>
</evidence>
<dbReference type="AlphaFoldDB" id="F3YX56"/>
<dbReference type="HOGENOM" id="CLU_2751146_0_0_7"/>
<dbReference type="KEGG" id="daf:Desaf_1101"/>
<organism evidence="1 2">
    <name type="scientific">Desulfocurvibacter africanus subsp. africanus str. Walvis Bay</name>
    <dbReference type="NCBI Taxonomy" id="690850"/>
    <lineage>
        <taxon>Bacteria</taxon>
        <taxon>Pseudomonadati</taxon>
        <taxon>Thermodesulfobacteriota</taxon>
        <taxon>Desulfovibrionia</taxon>
        <taxon>Desulfovibrionales</taxon>
        <taxon>Desulfovibrionaceae</taxon>
        <taxon>Desulfocurvibacter</taxon>
    </lineage>
</organism>
<evidence type="ECO:0000313" key="2">
    <source>
        <dbReference type="Proteomes" id="UP000007844"/>
    </source>
</evidence>
<accession>F3YX56</accession>
<gene>
    <name evidence="1" type="ORF">Desaf_1101</name>
</gene>
<dbReference type="RefSeq" id="WP_014259252.1">
    <property type="nucleotide sequence ID" value="NC_016629.1"/>
</dbReference>
<dbReference type="STRING" id="690850.Desaf_1101"/>
<sequence>MIPECPFKNDCAFYRLFGAEPRDVLRMIVDTYCLAPKGYQQCWRLAYRQDKGASPPPYLAPSGHPFQSLR</sequence>
<proteinExistence type="predicted"/>
<keyword evidence="2" id="KW-1185">Reference proteome</keyword>
<name>F3YX56_DESAF</name>